<reference evidence="2" key="2">
    <citation type="submission" date="2020-09" db="EMBL/GenBank/DDBJ databases">
        <authorList>
            <person name="Sun Q."/>
            <person name="Zhou Y."/>
        </authorList>
    </citation>
    <scope>NUCLEOTIDE SEQUENCE</scope>
    <source>
        <strain evidence="2">CGMCC 1.16067</strain>
    </source>
</reference>
<dbReference type="AlphaFoldDB" id="A0A917F3U8"/>
<dbReference type="Proteomes" id="UP000649179">
    <property type="component" value="Unassembled WGS sequence"/>
</dbReference>
<keyword evidence="3" id="KW-1185">Reference proteome</keyword>
<dbReference type="InterPro" id="IPR051531">
    <property type="entry name" value="N-acetyltransferase"/>
</dbReference>
<dbReference type="PROSITE" id="PS51186">
    <property type="entry name" value="GNAT"/>
    <property type="match status" value="1"/>
</dbReference>
<dbReference type="SUPFAM" id="SSF55729">
    <property type="entry name" value="Acyl-CoA N-acyltransferases (Nat)"/>
    <property type="match status" value="1"/>
</dbReference>
<comment type="caution">
    <text evidence="2">The sequence shown here is derived from an EMBL/GenBank/DDBJ whole genome shotgun (WGS) entry which is preliminary data.</text>
</comment>
<dbReference type="InterPro" id="IPR016181">
    <property type="entry name" value="Acyl_CoA_acyltransferase"/>
</dbReference>
<dbReference type="RefSeq" id="WP_188780145.1">
    <property type="nucleotide sequence ID" value="NZ_BMKQ01000001.1"/>
</dbReference>
<protein>
    <submittedName>
        <fullName evidence="2">GNAT family acetyltransferase</fullName>
    </submittedName>
</protein>
<accession>A0A917F3U8</accession>
<dbReference type="PANTHER" id="PTHR43792">
    <property type="entry name" value="GNAT FAMILY, PUTATIVE (AFU_ORTHOLOGUE AFUA_3G00765)-RELATED-RELATED"/>
    <property type="match status" value="1"/>
</dbReference>
<dbReference type="InterPro" id="IPR000182">
    <property type="entry name" value="GNAT_dom"/>
</dbReference>
<dbReference type="GO" id="GO:0016747">
    <property type="term" value="F:acyltransferase activity, transferring groups other than amino-acyl groups"/>
    <property type="evidence" value="ECO:0007669"/>
    <property type="project" value="InterPro"/>
</dbReference>
<evidence type="ECO:0000313" key="3">
    <source>
        <dbReference type="Proteomes" id="UP000649179"/>
    </source>
</evidence>
<sequence length="180" mass="20147">MLTGRLDLRPPTSYDDELAELHGIYSDPATWTHYPSARFADPERTRKLLDAWRRDWSEQGLGPWLVRLRGSERVIGNAGVSLRHNAFWNLGYRFAPELHGRGYATEACLPALGEAARVRPDLPVVAYLLEHNHASARLAERLGLDLVHRGPDAGNPDADAVRLVYADRDLDAQTLAATMR</sequence>
<dbReference type="Gene3D" id="3.40.630.30">
    <property type="match status" value="1"/>
</dbReference>
<gene>
    <name evidence="2" type="ORF">GCM10011519_25890</name>
</gene>
<proteinExistence type="predicted"/>
<evidence type="ECO:0000259" key="1">
    <source>
        <dbReference type="PROSITE" id="PS51186"/>
    </source>
</evidence>
<dbReference type="PANTHER" id="PTHR43792:SF1">
    <property type="entry name" value="N-ACETYLTRANSFERASE DOMAIN-CONTAINING PROTEIN"/>
    <property type="match status" value="1"/>
</dbReference>
<evidence type="ECO:0000313" key="2">
    <source>
        <dbReference type="EMBL" id="GGF50749.1"/>
    </source>
</evidence>
<name>A0A917F3U8_9ACTN</name>
<feature type="domain" description="N-acetyltransferase" evidence="1">
    <location>
        <begin position="6"/>
        <end position="168"/>
    </location>
</feature>
<dbReference type="Pfam" id="PF13302">
    <property type="entry name" value="Acetyltransf_3"/>
    <property type="match status" value="1"/>
</dbReference>
<reference evidence="2" key="1">
    <citation type="journal article" date="2014" name="Int. J. Syst. Evol. Microbiol.">
        <title>Complete genome sequence of Corynebacterium casei LMG S-19264T (=DSM 44701T), isolated from a smear-ripened cheese.</title>
        <authorList>
            <consortium name="US DOE Joint Genome Institute (JGI-PGF)"/>
            <person name="Walter F."/>
            <person name="Albersmeier A."/>
            <person name="Kalinowski J."/>
            <person name="Ruckert C."/>
        </authorList>
    </citation>
    <scope>NUCLEOTIDE SEQUENCE</scope>
    <source>
        <strain evidence="2">CGMCC 1.16067</strain>
    </source>
</reference>
<dbReference type="EMBL" id="BMKQ01000001">
    <property type="protein sequence ID" value="GGF50749.1"/>
    <property type="molecule type" value="Genomic_DNA"/>
</dbReference>
<organism evidence="2 3">
    <name type="scientific">Marmoricola endophyticus</name>
    <dbReference type="NCBI Taxonomy" id="2040280"/>
    <lineage>
        <taxon>Bacteria</taxon>
        <taxon>Bacillati</taxon>
        <taxon>Actinomycetota</taxon>
        <taxon>Actinomycetes</taxon>
        <taxon>Propionibacteriales</taxon>
        <taxon>Nocardioidaceae</taxon>
        <taxon>Marmoricola</taxon>
    </lineage>
</organism>